<name>A0A8J4A4T1_9ACTN</name>
<protein>
    <recommendedName>
        <fullName evidence="3">Right handed beta helix domain-containing protein</fullName>
    </recommendedName>
</protein>
<dbReference type="AlphaFoldDB" id="A0A8J4A4T1"/>
<dbReference type="SMART" id="SM00710">
    <property type="entry name" value="PbH1"/>
    <property type="match status" value="7"/>
</dbReference>
<sequence>MDRYRQTPLSGLVAGLAVAAAVVAVPQGAARADTHPVQAVYYAAPGGAGAACTHDDPCSLTGARDLVRQHTAGMTGDLVVRLLDGTYPETGPLTLTEDGATHDSGSNGFDVVYEAAPGAHPVLSGGRRVTGWSLQDATNNVWRAHVGDLATRQLYVNGVRAVRDHGTVNPDGWVKTAAGWTAPDATMASWRNPTDVEILGFYRWKAFRCPVESISGQDVTMQQPCWQNANRGSFGIHTVTWVENAYELLGTPGQFYLDRAAGDLYYVPRPGEDLATADVEAPVAQSLLTGTGTAATPLHNLVIRGLTFANATWLGPNTDVGYPGGQSGVYAVTGGAHPVWEKTPANVSFAHATHVRIEGNTFVHLGAAGLTLDTGSQDDTVVGNIVADTSHSGIQIGDSEDSAQTDPGQQNARNTVRDNVLRNIGAEYPNAAGIWFGYSDSATIADNDLAELSHTGISIGWGWGKASYARNNTIRGNHIRDAGQVLWDMGGIYTLSAQPGTVITGNVIDGVGHDDDRVSNGIYLDEGTAYYTAQHNVVRDAHNWLSIWTTSQHDNTVTDNVADRDMAQCPVNVFGPTANCNTGTNVVTDNVLGGAETPPRSGPTGRYAALNPPRLAPLPWVTVGLDKLRPAEPQPGPEDLAATGHPNTYHPVGSPRG</sequence>
<dbReference type="PANTHER" id="PTHR36453:SF1">
    <property type="entry name" value="RIGHT HANDED BETA HELIX DOMAIN-CONTAINING PROTEIN"/>
    <property type="match status" value="1"/>
</dbReference>
<evidence type="ECO:0000256" key="1">
    <source>
        <dbReference type="SAM" id="MobiDB-lite"/>
    </source>
</evidence>
<proteinExistence type="predicted"/>
<dbReference type="Pfam" id="PF13229">
    <property type="entry name" value="Beta_helix"/>
    <property type="match status" value="1"/>
</dbReference>
<comment type="caution">
    <text evidence="4">The sequence shown here is derived from an EMBL/GenBank/DDBJ whole genome shotgun (WGS) entry which is preliminary data.</text>
</comment>
<reference evidence="5" key="1">
    <citation type="journal article" date="2021" name="Int. J. Syst. Evol. Microbiol.">
        <title>Actinocatenispora comari sp. nov., an endophytic actinomycete isolated from aerial parts of Comarum salesowianum.</title>
        <authorList>
            <person name="Oyunbileg N."/>
            <person name="Iizaka Y."/>
            <person name="Hamada M."/>
            <person name="Davaapurev B.O."/>
            <person name="Fukumoto A."/>
            <person name="Tsetseg B."/>
            <person name="Kato F."/>
            <person name="Tamura T."/>
            <person name="Batkhuu J."/>
            <person name="Anzai Y."/>
        </authorList>
    </citation>
    <scope>NUCLEOTIDE SEQUENCE [LARGE SCALE GENOMIC DNA]</scope>
    <source>
        <strain evidence="5">NUM-2625</strain>
    </source>
</reference>
<dbReference type="EMBL" id="BOPO01000003">
    <property type="protein sequence ID" value="GIL25076.1"/>
    <property type="molecule type" value="Genomic_DNA"/>
</dbReference>
<gene>
    <name evidence="4" type="ORF">NUM_03310</name>
</gene>
<dbReference type="InterPro" id="IPR006626">
    <property type="entry name" value="PbH1"/>
</dbReference>
<evidence type="ECO:0000259" key="3">
    <source>
        <dbReference type="Pfam" id="PF13229"/>
    </source>
</evidence>
<organism evidence="4 5">
    <name type="scientific">Actinocatenispora comari</name>
    <dbReference type="NCBI Taxonomy" id="2807577"/>
    <lineage>
        <taxon>Bacteria</taxon>
        <taxon>Bacillati</taxon>
        <taxon>Actinomycetota</taxon>
        <taxon>Actinomycetes</taxon>
        <taxon>Micromonosporales</taxon>
        <taxon>Micromonosporaceae</taxon>
        <taxon>Actinocatenispora</taxon>
    </lineage>
</organism>
<dbReference type="PANTHER" id="PTHR36453">
    <property type="entry name" value="SECRETED PROTEIN-RELATED"/>
    <property type="match status" value="1"/>
</dbReference>
<evidence type="ECO:0000313" key="5">
    <source>
        <dbReference type="Proteomes" id="UP000614996"/>
    </source>
</evidence>
<dbReference type="InterPro" id="IPR039448">
    <property type="entry name" value="Beta_helix"/>
</dbReference>
<evidence type="ECO:0000313" key="4">
    <source>
        <dbReference type="EMBL" id="GIL25076.1"/>
    </source>
</evidence>
<keyword evidence="2" id="KW-0732">Signal</keyword>
<feature type="domain" description="Right handed beta helix" evidence="3">
    <location>
        <begin position="412"/>
        <end position="568"/>
    </location>
</feature>
<dbReference type="SUPFAM" id="SSF51126">
    <property type="entry name" value="Pectin lyase-like"/>
    <property type="match status" value="1"/>
</dbReference>
<dbReference type="InterPro" id="IPR011050">
    <property type="entry name" value="Pectin_lyase_fold/virulence"/>
</dbReference>
<dbReference type="Proteomes" id="UP000614996">
    <property type="component" value="Unassembled WGS sequence"/>
</dbReference>
<feature type="signal peptide" evidence="2">
    <location>
        <begin position="1"/>
        <end position="24"/>
    </location>
</feature>
<dbReference type="InterPro" id="IPR012334">
    <property type="entry name" value="Pectin_lyas_fold"/>
</dbReference>
<feature type="region of interest" description="Disordered" evidence="1">
    <location>
        <begin position="626"/>
        <end position="657"/>
    </location>
</feature>
<feature type="compositionally biased region" description="Polar residues" evidence="1">
    <location>
        <begin position="404"/>
        <end position="413"/>
    </location>
</feature>
<evidence type="ECO:0000256" key="2">
    <source>
        <dbReference type="SAM" id="SignalP"/>
    </source>
</evidence>
<feature type="chain" id="PRO_5039510452" description="Right handed beta helix domain-containing protein" evidence="2">
    <location>
        <begin position="25"/>
        <end position="657"/>
    </location>
</feature>
<accession>A0A8J4A4T1</accession>
<dbReference type="Gene3D" id="2.160.20.10">
    <property type="entry name" value="Single-stranded right-handed beta-helix, Pectin lyase-like"/>
    <property type="match status" value="2"/>
</dbReference>
<keyword evidence="5" id="KW-1185">Reference proteome</keyword>
<feature type="region of interest" description="Disordered" evidence="1">
    <location>
        <begin position="393"/>
        <end position="413"/>
    </location>
</feature>